<accession>A0A5B7D5T4</accession>
<keyword evidence="3" id="KW-1185">Reference proteome</keyword>
<reference evidence="2 3" key="1">
    <citation type="submission" date="2019-05" db="EMBL/GenBank/DDBJ databases">
        <title>Another draft genome of Portunus trituberculatus and its Hox gene families provides insights of decapod evolution.</title>
        <authorList>
            <person name="Jeong J.-H."/>
            <person name="Song I."/>
            <person name="Kim S."/>
            <person name="Choi T."/>
            <person name="Kim D."/>
            <person name="Ryu S."/>
            <person name="Kim W."/>
        </authorList>
    </citation>
    <scope>NUCLEOTIDE SEQUENCE [LARGE SCALE GENOMIC DNA]</scope>
    <source>
        <tissue evidence="2">Muscle</tissue>
    </source>
</reference>
<dbReference type="EMBL" id="VSRR010000521">
    <property type="protein sequence ID" value="MPC16621.1"/>
    <property type="molecule type" value="Genomic_DNA"/>
</dbReference>
<gene>
    <name evidence="2" type="ORF">E2C01_009452</name>
</gene>
<dbReference type="Proteomes" id="UP000324222">
    <property type="component" value="Unassembled WGS sequence"/>
</dbReference>
<protein>
    <submittedName>
        <fullName evidence="2">Uncharacterized protein</fullName>
    </submittedName>
</protein>
<comment type="caution">
    <text evidence="2">The sequence shown here is derived from an EMBL/GenBank/DDBJ whole genome shotgun (WGS) entry which is preliminary data.</text>
</comment>
<evidence type="ECO:0000256" key="1">
    <source>
        <dbReference type="SAM" id="MobiDB-lite"/>
    </source>
</evidence>
<feature type="compositionally biased region" description="Basic and acidic residues" evidence="1">
    <location>
        <begin position="24"/>
        <end position="37"/>
    </location>
</feature>
<evidence type="ECO:0000313" key="2">
    <source>
        <dbReference type="EMBL" id="MPC16621.1"/>
    </source>
</evidence>
<sequence length="125" mass="14210">MTLFLRRRERKYCNLDENKDWVEGKLEGRASGSRDEQGSSATAPHHQGSGRRPGYFYLLGCRRAWRASLPWSASVTLGSRPYLLLETLLLCAHPTVVSSRPSRSCRRQRAEWDMAAPHVLPGSRK</sequence>
<evidence type="ECO:0000313" key="3">
    <source>
        <dbReference type="Proteomes" id="UP000324222"/>
    </source>
</evidence>
<organism evidence="2 3">
    <name type="scientific">Portunus trituberculatus</name>
    <name type="common">Swimming crab</name>
    <name type="synonym">Neptunus trituberculatus</name>
    <dbReference type="NCBI Taxonomy" id="210409"/>
    <lineage>
        <taxon>Eukaryota</taxon>
        <taxon>Metazoa</taxon>
        <taxon>Ecdysozoa</taxon>
        <taxon>Arthropoda</taxon>
        <taxon>Crustacea</taxon>
        <taxon>Multicrustacea</taxon>
        <taxon>Malacostraca</taxon>
        <taxon>Eumalacostraca</taxon>
        <taxon>Eucarida</taxon>
        <taxon>Decapoda</taxon>
        <taxon>Pleocyemata</taxon>
        <taxon>Brachyura</taxon>
        <taxon>Eubrachyura</taxon>
        <taxon>Portunoidea</taxon>
        <taxon>Portunidae</taxon>
        <taxon>Portuninae</taxon>
        <taxon>Portunus</taxon>
    </lineage>
</organism>
<feature type="region of interest" description="Disordered" evidence="1">
    <location>
        <begin position="24"/>
        <end position="52"/>
    </location>
</feature>
<dbReference type="AlphaFoldDB" id="A0A5B7D5T4"/>
<name>A0A5B7D5T4_PORTR</name>
<proteinExistence type="predicted"/>